<dbReference type="Gene3D" id="2.60.40.1730">
    <property type="entry name" value="tricorn interacting facor f3 domain"/>
    <property type="match status" value="1"/>
</dbReference>
<comment type="subcellular location">
    <subcellularLocation>
        <location evidence="2">Cell membrane</location>
        <topology evidence="2">Lipid-anchor</topology>
        <topology evidence="2">GPI-anchor</topology>
    </subcellularLocation>
</comment>
<dbReference type="GO" id="GO:0008237">
    <property type="term" value="F:metallopeptidase activity"/>
    <property type="evidence" value="ECO:0007669"/>
    <property type="project" value="UniProtKB-KW"/>
</dbReference>
<dbReference type="GO" id="GO:0005615">
    <property type="term" value="C:extracellular space"/>
    <property type="evidence" value="ECO:0007669"/>
    <property type="project" value="TreeGrafter"/>
</dbReference>
<evidence type="ECO:0000256" key="4">
    <source>
        <dbReference type="ARBA" id="ARBA00022622"/>
    </source>
</evidence>
<keyword evidence="10" id="KW-0449">Lipoprotein</keyword>
<sequence length="540" mass="61841">MTANPDFPLPRSVKPTAYDVTLHPRITDAQYNGSVEIDITCQEPTRVITLHAHEQININDVKIKNIENNIEITNISRNSTNETIFISVEQELEVGVSYKLYFVFNGPLQPDDKFYRPDSDHHIGGLISSNIRTPVSTEERWYVRIAMVPKTLRRVFPCFDEPSFKATFKISITHGNNMSATSVMPIESSELVEDDLVSDHFLATPPLSTSSISVLVFDFETNTTMNANTISGDVSVNFFNRQEAHLIKSPHSTIHTTVKILEYLEDYFKVPYPLSKLDIVGVPNLYYQTASSSLGLVTTLEYFLNEGSDATGHELCNQWFKHIITPEKWELFNITDILCDYMLINIRNKGIKMSPYYMQKGDLYNMFASSFKSQVFWDSYDKLRGTWFLEMLNSSLTEKTMQTALGNLIKNNIYSTYSLDILWEEISKQAYADGTLSETISVQNIVQSWLKNQRFPVLTVTRNYDENTAQLQQHMFYHNSSHKLTEAEQEVIWSIPIIYISKTEDTTNMVLPVIWMTEKKMVISSLPDADSFIIVNPTDS</sequence>
<evidence type="ECO:0000259" key="11">
    <source>
        <dbReference type="Pfam" id="PF01433"/>
    </source>
</evidence>
<dbReference type="Pfam" id="PF01433">
    <property type="entry name" value="Peptidase_M1"/>
    <property type="match status" value="1"/>
</dbReference>
<keyword evidence="4" id="KW-0336">GPI-anchor</keyword>
<comment type="caution">
    <text evidence="13">The sequence shown here is derived from an EMBL/GenBank/DDBJ whole genome shotgun (WGS) entry which is preliminary data.</text>
</comment>
<dbReference type="InterPro" id="IPR027268">
    <property type="entry name" value="Peptidase_M4/M1_CTD_sf"/>
</dbReference>
<keyword evidence="4" id="KW-0325">Glycoprotein</keyword>
<evidence type="ECO:0000256" key="10">
    <source>
        <dbReference type="ARBA" id="ARBA00023288"/>
    </source>
</evidence>
<evidence type="ECO:0000256" key="8">
    <source>
        <dbReference type="ARBA" id="ARBA00022833"/>
    </source>
</evidence>
<evidence type="ECO:0000313" key="14">
    <source>
        <dbReference type="Proteomes" id="UP001233999"/>
    </source>
</evidence>
<feature type="domain" description="Aminopeptidase N-like N-terminal" evidence="12">
    <location>
        <begin position="14"/>
        <end position="209"/>
    </location>
</feature>
<dbReference type="EMBL" id="JASPKZ010003868">
    <property type="protein sequence ID" value="KAJ9591385.1"/>
    <property type="molecule type" value="Genomic_DNA"/>
</dbReference>
<keyword evidence="9" id="KW-0482">Metalloprotease</keyword>
<keyword evidence="7" id="KW-0378">Hydrolase</keyword>
<reference evidence="13" key="1">
    <citation type="journal article" date="2023" name="IScience">
        <title>Live-bearing cockroach genome reveals convergent evolutionary mechanisms linked to viviparity in insects and beyond.</title>
        <authorList>
            <person name="Fouks B."/>
            <person name="Harrison M.C."/>
            <person name="Mikhailova A.A."/>
            <person name="Marchal E."/>
            <person name="English S."/>
            <person name="Carruthers M."/>
            <person name="Jennings E.C."/>
            <person name="Chiamaka E.L."/>
            <person name="Frigard R.A."/>
            <person name="Pippel M."/>
            <person name="Attardo G.M."/>
            <person name="Benoit J.B."/>
            <person name="Bornberg-Bauer E."/>
            <person name="Tobe S.S."/>
        </authorList>
    </citation>
    <scope>NUCLEOTIDE SEQUENCE</scope>
    <source>
        <strain evidence="13">Stay&amp;Tobe</strain>
    </source>
</reference>
<evidence type="ECO:0008006" key="15">
    <source>
        <dbReference type="Google" id="ProtNLM"/>
    </source>
</evidence>
<dbReference type="InterPro" id="IPR050344">
    <property type="entry name" value="Peptidase_M1_aminopeptidases"/>
</dbReference>
<comment type="cofactor">
    <cofactor evidence="1">
        <name>Zn(2+)</name>
        <dbReference type="ChEBI" id="CHEBI:29105"/>
    </cofactor>
</comment>
<evidence type="ECO:0000256" key="5">
    <source>
        <dbReference type="ARBA" id="ARBA00022670"/>
    </source>
</evidence>
<keyword evidence="8" id="KW-0862">Zinc</keyword>
<evidence type="ECO:0000256" key="7">
    <source>
        <dbReference type="ARBA" id="ARBA00022801"/>
    </source>
</evidence>
<dbReference type="Pfam" id="PF17900">
    <property type="entry name" value="Peptidase_M1_N"/>
    <property type="match status" value="1"/>
</dbReference>
<dbReference type="Proteomes" id="UP001233999">
    <property type="component" value="Unassembled WGS sequence"/>
</dbReference>
<accession>A0AAD8EI22</accession>
<evidence type="ECO:0000256" key="9">
    <source>
        <dbReference type="ARBA" id="ARBA00023049"/>
    </source>
</evidence>
<evidence type="ECO:0000259" key="12">
    <source>
        <dbReference type="Pfam" id="PF17900"/>
    </source>
</evidence>
<dbReference type="InterPro" id="IPR001930">
    <property type="entry name" value="Peptidase_M1"/>
</dbReference>
<dbReference type="PANTHER" id="PTHR11533:SF18">
    <property type="entry name" value="FI02158P"/>
    <property type="match status" value="1"/>
</dbReference>
<keyword evidence="6" id="KW-0479">Metal-binding</keyword>
<dbReference type="GO" id="GO:0098552">
    <property type="term" value="C:side of membrane"/>
    <property type="evidence" value="ECO:0007669"/>
    <property type="project" value="UniProtKB-KW"/>
</dbReference>
<keyword evidence="14" id="KW-1185">Reference proteome</keyword>
<dbReference type="PRINTS" id="PR00756">
    <property type="entry name" value="ALADIPTASE"/>
</dbReference>
<dbReference type="SUPFAM" id="SSF55486">
    <property type="entry name" value="Metalloproteases ('zincins'), catalytic domain"/>
    <property type="match status" value="1"/>
</dbReference>
<name>A0AAD8EI22_DIPPU</name>
<dbReference type="GO" id="GO:0005737">
    <property type="term" value="C:cytoplasm"/>
    <property type="evidence" value="ECO:0007669"/>
    <property type="project" value="TreeGrafter"/>
</dbReference>
<reference evidence="13" key="2">
    <citation type="submission" date="2023-05" db="EMBL/GenBank/DDBJ databases">
        <authorList>
            <person name="Fouks B."/>
        </authorList>
    </citation>
    <scope>NUCLEOTIDE SEQUENCE</scope>
    <source>
        <strain evidence="13">Stay&amp;Tobe</strain>
        <tissue evidence="13">Testes</tissue>
    </source>
</reference>
<comment type="similarity">
    <text evidence="3">Belongs to the peptidase M1 family.</text>
</comment>
<feature type="non-terminal residue" evidence="13">
    <location>
        <position position="540"/>
    </location>
</feature>
<keyword evidence="4" id="KW-0472">Membrane</keyword>
<proteinExistence type="inferred from homology"/>
<protein>
    <recommendedName>
        <fullName evidence="15">Aminopeptidase N</fullName>
    </recommendedName>
</protein>
<dbReference type="PANTHER" id="PTHR11533">
    <property type="entry name" value="PROTEASE M1 ZINC METALLOPROTEASE"/>
    <property type="match status" value="1"/>
</dbReference>
<dbReference type="InterPro" id="IPR014782">
    <property type="entry name" value="Peptidase_M1_dom"/>
</dbReference>
<evidence type="ECO:0000256" key="6">
    <source>
        <dbReference type="ARBA" id="ARBA00022723"/>
    </source>
</evidence>
<dbReference type="InterPro" id="IPR042097">
    <property type="entry name" value="Aminopeptidase_N-like_N_sf"/>
</dbReference>
<dbReference type="Gene3D" id="2.60.40.1910">
    <property type="match status" value="1"/>
</dbReference>
<gene>
    <name evidence="13" type="ORF">L9F63_001991</name>
</gene>
<dbReference type="InterPro" id="IPR045357">
    <property type="entry name" value="Aminopeptidase_N-like_N"/>
</dbReference>
<dbReference type="GO" id="GO:0006508">
    <property type="term" value="P:proteolysis"/>
    <property type="evidence" value="ECO:0007669"/>
    <property type="project" value="UniProtKB-KW"/>
</dbReference>
<evidence type="ECO:0000256" key="3">
    <source>
        <dbReference type="ARBA" id="ARBA00010136"/>
    </source>
</evidence>
<dbReference type="SUPFAM" id="SSF63737">
    <property type="entry name" value="Leukotriene A4 hydrolase N-terminal domain"/>
    <property type="match status" value="1"/>
</dbReference>
<feature type="domain" description="Peptidase M1 membrane alanine aminopeptidase" evidence="11">
    <location>
        <begin position="254"/>
        <end position="449"/>
    </location>
</feature>
<keyword evidence="5" id="KW-0645">Protease</keyword>
<dbReference type="Gene3D" id="1.10.390.10">
    <property type="entry name" value="Neutral Protease Domain 2"/>
    <property type="match status" value="1"/>
</dbReference>
<dbReference type="GO" id="GO:0008270">
    <property type="term" value="F:zinc ion binding"/>
    <property type="evidence" value="ECO:0007669"/>
    <property type="project" value="InterPro"/>
</dbReference>
<dbReference type="GO" id="GO:0005886">
    <property type="term" value="C:plasma membrane"/>
    <property type="evidence" value="ECO:0007669"/>
    <property type="project" value="UniProtKB-SubCell"/>
</dbReference>
<evidence type="ECO:0000313" key="13">
    <source>
        <dbReference type="EMBL" id="KAJ9591385.1"/>
    </source>
</evidence>
<evidence type="ECO:0000256" key="2">
    <source>
        <dbReference type="ARBA" id="ARBA00004609"/>
    </source>
</evidence>
<organism evidence="13 14">
    <name type="scientific">Diploptera punctata</name>
    <name type="common">Pacific beetle cockroach</name>
    <dbReference type="NCBI Taxonomy" id="6984"/>
    <lineage>
        <taxon>Eukaryota</taxon>
        <taxon>Metazoa</taxon>
        <taxon>Ecdysozoa</taxon>
        <taxon>Arthropoda</taxon>
        <taxon>Hexapoda</taxon>
        <taxon>Insecta</taxon>
        <taxon>Pterygota</taxon>
        <taxon>Neoptera</taxon>
        <taxon>Polyneoptera</taxon>
        <taxon>Dictyoptera</taxon>
        <taxon>Blattodea</taxon>
        <taxon>Blaberoidea</taxon>
        <taxon>Blaberidae</taxon>
        <taxon>Diplopterinae</taxon>
        <taxon>Diploptera</taxon>
    </lineage>
</organism>
<dbReference type="AlphaFoldDB" id="A0AAD8EI22"/>
<evidence type="ECO:0000256" key="1">
    <source>
        <dbReference type="ARBA" id="ARBA00001947"/>
    </source>
</evidence>